<comment type="caution">
    <text evidence="1">The sequence shown here is derived from an EMBL/GenBank/DDBJ whole genome shotgun (WGS) entry which is preliminary data.</text>
</comment>
<sequence length="51" mass="5274">MIGLATTKRKELLPPPIIVPLSLAARLAEAFKAPAPAAAPRAMPPKESIAS</sequence>
<gene>
    <name evidence="1" type="ORF">B2J93_8575</name>
</gene>
<dbReference type="Proteomes" id="UP000242519">
    <property type="component" value="Unassembled WGS sequence"/>
</dbReference>
<organism evidence="1 2">
    <name type="scientific">Diplocarpon coronariae</name>
    <dbReference type="NCBI Taxonomy" id="2795749"/>
    <lineage>
        <taxon>Eukaryota</taxon>
        <taxon>Fungi</taxon>
        <taxon>Dikarya</taxon>
        <taxon>Ascomycota</taxon>
        <taxon>Pezizomycotina</taxon>
        <taxon>Leotiomycetes</taxon>
        <taxon>Helotiales</taxon>
        <taxon>Drepanopezizaceae</taxon>
        <taxon>Diplocarpon</taxon>
    </lineage>
</organism>
<protein>
    <submittedName>
        <fullName evidence="1">Uncharacterized protein</fullName>
    </submittedName>
</protein>
<evidence type="ECO:0000313" key="1">
    <source>
        <dbReference type="EMBL" id="OWP04340.1"/>
    </source>
</evidence>
<dbReference type="EMBL" id="MZNU01000115">
    <property type="protein sequence ID" value="OWP04340.1"/>
    <property type="molecule type" value="Genomic_DNA"/>
</dbReference>
<evidence type="ECO:0000313" key="2">
    <source>
        <dbReference type="Proteomes" id="UP000242519"/>
    </source>
</evidence>
<dbReference type="InParanoid" id="A0A218Z9S5"/>
<proteinExistence type="predicted"/>
<reference evidence="1 2" key="1">
    <citation type="submission" date="2017-04" db="EMBL/GenBank/DDBJ databases">
        <title>Draft genome sequence of Marssonina coronaria NL1: causal agent of apple blotch.</title>
        <authorList>
            <person name="Cheng Q."/>
        </authorList>
    </citation>
    <scope>NUCLEOTIDE SEQUENCE [LARGE SCALE GENOMIC DNA]</scope>
    <source>
        <strain evidence="1 2">NL1</strain>
    </source>
</reference>
<dbReference type="AlphaFoldDB" id="A0A218Z9S5"/>
<keyword evidence="2" id="KW-1185">Reference proteome</keyword>
<name>A0A218Z9S5_9HELO</name>
<accession>A0A218Z9S5</accession>